<keyword evidence="1" id="KW-0812">Transmembrane</keyword>
<organism evidence="2 3">
    <name type="scientific">Candidatus Ozemobacter sibiricus</name>
    <dbReference type="NCBI Taxonomy" id="2268124"/>
    <lineage>
        <taxon>Bacteria</taxon>
        <taxon>Candidatus Ozemobacteria</taxon>
        <taxon>Candidatus Ozemobacterales</taxon>
        <taxon>Candidatus Ozemobacteraceae</taxon>
        <taxon>Candidatus Ozemobacter</taxon>
    </lineage>
</organism>
<evidence type="ECO:0000313" key="3">
    <source>
        <dbReference type="Proteomes" id="UP000252355"/>
    </source>
</evidence>
<gene>
    <name evidence="2" type="ORF">OZSIB_0414</name>
</gene>
<evidence type="ECO:0000313" key="2">
    <source>
        <dbReference type="EMBL" id="RCK79072.1"/>
    </source>
</evidence>
<dbReference type="AlphaFoldDB" id="A0A367ZNW0"/>
<feature type="transmembrane region" description="Helical" evidence="1">
    <location>
        <begin position="84"/>
        <end position="105"/>
    </location>
</feature>
<reference evidence="2 3" key="1">
    <citation type="submission" date="2018-05" db="EMBL/GenBank/DDBJ databases">
        <title>A metagenomic window into the 2 km-deep terrestrial subsurface aquifer revealed taxonomically and functionally diverse microbial community comprising novel uncultured bacterial lineages.</title>
        <authorList>
            <person name="Kadnikov V.V."/>
            <person name="Mardanov A.V."/>
            <person name="Beletsky A.V."/>
            <person name="Banks D."/>
            <person name="Pimenov N.V."/>
            <person name="Frank Y.A."/>
            <person name="Karnachuk O.V."/>
            <person name="Ravin N.V."/>
        </authorList>
    </citation>
    <scope>NUCLEOTIDE SEQUENCE [LARGE SCALE GENOMIC DNA]</scope>
    <source>
        <strain evidence="2">BY5</strain>
    </source>
</reference>
<evidence type="ECO:0000256" key="1">
    <source>
        <dbReference type="SAM" id="Phobius"/>
    </source>
</evidence>
<proteinExistence type="predicted"/>
<dbReference type="EMBL" id="QOQW01000016">
    <property type="protein sequence ID" value="RCK79072.1"/>
    <property type="molecule type" value="Genomic_DNA"/>
</dbReference>
<dbReference type="Proteomes" id="UP000252355">
    <property type="component" value="Unassembled WGS sequence"/>
</dbReference>
<name>A0A367ZNW0_9BACT</name>
<keyword evidence="1" id="KW-1133">Transmembrane helix</keyword>
<keyword evidence="1" id="KW-0472">Membrane</keyword>
<sequence length="108" mass="12630">MVFLGMDYFFSEGKGLIKETFERQEADSDGDLKTVRYLRLDDGREIKVSYPFWRVCKPGDRFEKEKYSFTFKVNEYALNELWEFLPFLVVASVIFGVIFGVKTGWQGG</sequence>
<comment type="caution">
    <text evidence="2">The sequence shown here is derived from an EMBL/GenBank/DDBJ whole genome shotgun (WGS) entry which is preliminary data.</text>
</comment>
<protein>
    <submittedName>
        <fullName evidence="2">Uncharacterized protein</fullName>
    </submittedName>
</protein>
<accession>A0A367ZNW0</accession>